<reference evidence="3" key="1">
    <citation type="submission" date="2019-12" db="EMBL/GenBank/DDBJ databases">
        <title>An insight into the sialome of adult female Ixodes ricinus ticks feeding for 6 days.</title>
        <authorList>
            <person name="Perner J."/>
            <person name="Ribeiro J.M.C."/>
        </authorList>
    </citation>
    <scope>NUCLEOTIDE SEQUENCE</scope>
    <source>
        <strain evidence="3">Semi-engorged</strain>
        <tissue evidence="3">Salivary glands</tissue>
    </source>
</reference>
<protein>
    <submittedName>
        <fullName evidence="3">Putative secreted protein</fullName>
    </submittedName>
</protein>
<evidence type="ECO:0000256" key="1">
    <source>
        <dbReference type="SAM" id="MobiDB-lite"/>
    </source>
</evidence>
<name>A0A6B0U680_IXORI</name>
<feature type="compositionally biased region" description="Basic and acidic residues" evidence="1">
    <location>
        <begin position="65"/>
        <end position="77"/>
    </location>
</feature>
<feature type="signal peptide" evidence="2">
    <location>
        <begin position="1"/>
        <end position="22"/>
    </location>
</feature>
<evidence type="ECO:0000313" key="3">
    <source>
        <dbReference type="EMBL" id="MXU83726.1"/>
    </source>
</evidence>
<organism evidence="3">
    <name type="scientific">Ixodes ricinus</name>
    <name type="common">Common tick</name>
    <name type="synonym">Acarus ricinus</name>
    <dbReference type="NCBI Taxonomy" id="34613"/>
    <lineage>
        <taxon>Eukaryota</taxon>
        <taxon>Metazoa</taxon>
        <taxon>Ecdysozoa</taxon>
        <taxon>Arthropoda</taxon>
        <taxon>Chelicerata</taxon>
        <taxon>Arachnida</taxon>
        <taxon>Acari</taxon>
        <taxon>Parasitiformes</taxon>
        <taxon>Ixodida</taxon>
        <taxon>Ixodoidea</taxon>
        <taxon>Ixodidae</taxon>
        <taxon>Ixodinae</taxon>
        <taxon>Ixodes</taxon>
    </lineage>
</organism>
<sequence>MGVFFSLLFATAAVGWSPGALSGPGGAHSPPGLGLNMLRRPDRRRWGSVENKSRWGMSFQAPADRGSKDRPPNDGKQ</sequence>
<feature type="region of interest" description="Disordered" evidence="1">
    <location>
        <begin position="19"/>
        <end position="77"/>
    </location>
</feature>
<feature type="compositionally biased region" description="Basic and acidic residues" evidence="1">
    <location>
        <begin position="44"/>
        <end position="53"/>
    </location>
</feature>
<feature type="chain" id="PRO_5025417131" evidence="2">
    <location>
        <begin position="23"/>
        <end position="77"/>
    </location>
</feature>
<accession>A0A6B0U680</accession>
<dbReference type="EMBL" id="GIFC01001643">
    <property type="protein sequence ID" value="MXU83726.1"/>
    <property type="molecule type" value="Transcribed_RNA"/>
</dbReference>
<keyword evidence="2" id="KW-0732">Signal</keyword>
<evidence type="ECO:0000256" key="2">
    <source>
        <dbReference type="SAM" id="SignalP"/>
    </source>
</evidence>
<dbReference type="AlphaFoldDB" id="A0A6B0U680"/>
<proteinExistence type="predicted"/>